<evidence type="ECO:0000256" key="4">
    <source>
        <dbReference type="ARBA" id="ARBA00022824"/>
    </source>
</evidence>
<reference evidence="10" key="1">
    <citation type="journal article" date="2017" name="Cell">
        <title>Insights into land plant evolution garnered from the Marchantia polymorpha genome.</title>
        <authorList>
            <person name="Bowman J.L."/>
            <person name="Kohchi T."/>
            <person name="Yamato K.T."/>
            <person name="Jenkins J."/>
            <person name="Shu S."/>
            <person name="Ishizaki K."/>
            <person name="Yamaoka S."/>
            <person name="Nishihama R."/>
            <person name="Nakamura Y."/>
            <person name="Berger F."/>
            <person name="Adam C."/>
            <person name="Aki S.S."/>
            <person name="Althoff F."/>
            <person name="Araki T."/>
            <person name="Arteaga-Vazquez M.A."/>
            <person name="Balasubrmanian S."/>
            <person name="Barry K."/>
            <person name="Bauer D."/>
            <person name="Boehm C.R."/>
            <person name="Briginshaw L."/>
            <person name="Caballero-Perez J."/>
            <person name="Catarino B."/>
            <person name="Chen F."/>
            <person name="Chiyoda S."/>
            <person name="Chovatia M."/>
            <person name="Davies K.M."/>
            <person name="Delmans M."/>
            <person name="Demura T."/>
            <person name="Dierschke T."/>
            <person name="Dolan L."/>
            <person name="Dorantes-Acosta A.E."/>
            <person name="Eklund D.M."/>
            <person name="Florent S.N."/>
            <person name="Flores-Sandoval E."/>
            <person name="Fujiyama A."/>
            <person name="Fukuzawa H."/>
            <person name="Galik B."/>
            <person name="Grimanelli D."/>
            <person name="Grimwood J."/>
            <person name="Grossniklaus U."/>
            <person name="Hamada T."/>
            <person name="Haseloff J."/>
            <person name="Hetherington A.J."/>
            <person name="Higo A."/>
            <person name="Hirakawa Y."/>
            <person name="Hundley H.N."/>
            <person name="Ikeda Y."/>
            <person name="Inoue K."/>
            <person name="Inoue S.I."/>
            <person name="Ishida S."/>
            <person name="Jia Q."/>
            <person name="Kakita M."/>
            <person name="Kanazawa T."/>
            <person name="Kawai Y."/>
            <person name="Kawashima T."/>
            <person name="Kennedy M."/>
            <person name="Kinose K."/>
            <person name="Kinoshita T."/>
            <person name="Kohara Y."/>
            <person name="Koide E."/>
            <person name="Komatsu K."/>
            <person name="Kopischke S."/>
            <person name="Kubo M."/>
            <person name="Kyozuka J."/>
            <person name="Lagercrantz U."/>
            <person name="Lin S.S."/>
            <person name="Lindquist E."/>
            <person name="Lipzen A.M."/>
            <person name="Lu C.W."/>
            <person name="De Luna E."/>
            <person name="Martienssen R.A."/>
            <person name="Minamino N."/>
            <person name="Mizutani M."/>
            <person name="Mizutani M."/>
            <person name="Mochizuki N."/>
            <person name="Monte I."/>
            <person name="Mosher R."/>
            <person name="Nagasaki H."/>
            <person name="Nakagami H."/>
            <person name="Naramoto S."/>
            <person name="Nishitani K."/>
            <person name="Ohtani M."/>
            <person name="Okamoto T."/>
            <person name="Okumura M."/>
            <person name="Phillips J."/>
            <person name="Pollak B."/>
            <person name="Reinders A."/>
            <person name="Rovekamp M."/>
            <person name="Sano R."/>
            <person name="Sawa S."/>
            <person name="Schmid M.W."/>
            <person name="Shirakawa M."/>
            <person name="Solano R."/>
            <person name="Spunde A."/>
            <person name="Suetsugu N."/>
            <person name="Sugano S."/>
            <person name="Sugiyama A."/>
            <person name="Sun R."/>
            <person name="Suzuki Y."/>
            <person name="Takenaka M."/>
            <person name="Takezawa D."/>
            <person name="Tomogane H."/>
            <person name="Tsuzuki M."/>
            <person name="Ueda T."/>
            <person name="Umeda M."/>
            <person name="Ward J.M."/>
            <person name="Watanabe Y."/>
            <person name="Yazaki K."/>
            <person name="Yokoyama R."/>
            <person name="Yoshitake Y."/>
            <person name="Yotsui I."/>
            <person name="Zachgo S."/>
            <person name="Schmutz J."/>
        </authorList>
    </citation>
    <scope>NUCLEOTIDE SEQUENCE [LARGE SCALE GENOMIC DNA]</scope>
    <source>
        <strain evidence="10">Tak-1</strain>
    </source>
</reference>
<dbReference type="EMBL" id="KZ772788">
    <property type="protein sequence ID" value="PTQ31064.1"/>
    <property type="molecule type" value="Genomic_DNA"/>
</dbReference>
<evidence type="ECO:0000256" key="1">
    <source>
        <dbReference type="ARBA" id="ARBA00004173"/>
    </source>
</evidence>
<dbReference type="GO" id="GO:0005739">
    <property type="term" value="C:mitochondrion"/>
    <property type="evidence" value="ECO:0007669"/>
    <property type="project" value="UniProtKB-SubCell"/>
</dbReference>
<dbReference type="PANTHER" id="PTHR48182">
    <property type="entry name" value="PROTEIN SERAC1"/>
    <property type="match status" value="1"/>
</dbReference>
<keyword evidence="10" id="KW-1185">Reference proteome</keyword>
<name>A0A2R6WB42_MARPO</name>
<evidence type="ECO:0000313" key="9">
    <source>
        <dbReference type="EMBL" id="PTQ31064.1"/>
    </source>
</evidence>
<sequence length="320" mass="36092">MSSSRSSIETGLTGPENIRDWNSCESGKETLIVIFFHGLELNDGVSTENKHLTTWSYQDEKEQCWPRTMFKEDVELQQSNIVIRALAASYDSSKYTTNTEGRVDIFNLGENLAHTIITEVKKMHKQSGRMTPVILVAHSIGGLVVQEMISHAFTKVKPQMYDASARQFLRSLSGIFFYSTPQGSLKNETYEAIFSGGRGKVTSHVAKLQSEHNVILSRKRGEFVNIIAAIENEADLRNHKKIEIQSVFESLPTKVITSKGKWEGMIVEEGSSRSLHLGNDTYTNIKANHFDVCRPESGEKGFGQNQYQFLKNFILRVMES</sequence>
<dbReference type="AlphaFoldDB" id="A0A2R6WB42"/>
<evidence type="ECO:0000259" key="8">
    <source>
        <dbReference type="Pfam" id="PF05057"/>
    </source>
</evidence>
<accession>A0A2R6WB42</accession>
<protein>
    <recommendedName>
        <fullName evidence="8">DUF676 domain-containing protein</fullName>
    </recommendedName>
</protein>
<dbReference type="InterPro" id="IPR029058">
    <property type="entry name" value="AB_hydrolase_fold"/>
</dbReference>
<dbReference type="OrthoDB" id="427518at2759"/>
<dbReference type="Gene3D" id="3.40.50.1820">
    <property type="entry name" value="alpha/beta hydrolase"/>
    <property type="match status" value="1"/>
</dbReference>
<proteinExistence type="predicted"/>
<dbReference type="Proteomes" id="UP000244005">
    <property type="component" value="Unassembled WGS sequence"/>
</dbReference>
<gene>
    <name evidence="9" type="ORF">MARPO_0116s0050</name>
</gene>
<dbReference type="PANTHER" id="PTHR48182:SF2">
    <property type="entry name" value="PROTEIN SERAC1"/>
    <property type="match status" value="1"/>
</dbReference>
<keyword evidence="5" id="KW-0496">Mitochondrion</keyword>
<organism evidence="9 10">
    <name type="scientific">Marchantia polymorpha</name>
    <name type="common">Common liverwort</name>
    <name type="synonym">Marchantia aquatica</name>
    <dbReference type="NCBI Taxonomy" id="3197"/>
    <lineage>
        <taxon>Eukaryota</taxon>
        <taxon>Viridiplantae</taxon>
        <taxon>Streptophyta</taxon>
        <taxon>Embryophyta</taxon>
        <taxon>Marchantiophyta</taxon>
        <taxon>Marchantiopsida</taxon>
        <taxon>Marchantiidae</taxon>
        <taxon>Marchantiales</taxon>
        <taxon>Marchantiaceae</taxon>
        <taxon>Marchantia</taxon>
    </lineage>
</organism>
<keyword evidence="4" id="KW-0256">Endoplasmic reticulum</keyword>
<dbReference type="GO" id="GO:0016020">
    <property type="term" value="C:membrane"/>
    <property type="evidence" value="ECO:0007669"/>
    <property type="project" value="UniProtKB-SubCell"/>
</dbReference>
<dbReference type="GO" id="GO:0005783">
    <property type="term" value="C:endoplasmic reticulum"/>
    <property type="evidence" value="ECO:0007669"/>
    <property type="project" value="UniProtKB-SubCell"/>
</dbReference>
<feature type="domain" description="DUF676" evidence="8">
    <location>
        <begin position="29"/>
        <end position="177"/>
    </location>
</feature>
<evidence type="ECO:0000256" key="3">
    <source>
        <dbReference type="ARBA" id="ARBA00004370"/>
    </source>
</evidence>
<evidence type="ECO:0000313" key="10">
    <source>
        <dbReference type="Proteomes" id="UP000244005"/>
    </source>
</evidence>
<dbReference type="Pfam" id="PF05057">
    <property type="entry name" value="DUF676"/>
    <property type="match status" value="1"/>
</dbReference>
<evidence type="ECO:0000256" key="2">
    <source>
        <dbReference type="ARBA" id="ARBA00004240"/>
    </source>
</evidence>
<comment type="subcellular location">
    <subcellularLocation>
        <location evidence="2">Endoplasmic reticulum</location>
    </subcellularLocation>
    <subcellularLocation>
        <location evidence="3">Membrane</location>
    </subcellularLocation>
    <subcellularLocation>
        <location evidence="1">Mitochondrion</location>
    </subcellularLocation>
</comment>
<evidence type="ECO:0000256" key="6">
    <source>
        <dbReference type="ARBA" id="ARBA00023136"/>
    </source>
</evidence>
<feature type="compositionally biased region" description="Polar residues" evidence="7">
    <location>
        <begin position="1"/>
        <end position="10"/>
    </location>
</feature>
<evidence type="ECO:0000256" key="5">
    <source>
        <dbReference type="ARBA" id="ARBA00023128"/>
    </source>
</evidence>
<dbReference type="InterPro" id="IPR052374">
    <property type="entry name" value="SERAC1"/>
</dbReference>
<dbReference type="SUPFAM" id="SSF53474">
    <property type="entry name" value="alpha/beta-Hydrolases"/>
    <property type="match status" value="1"/>
</dbReference>
<evidence type="ECO:0000256" key="7">
    <source>
        <dbReference type="SAM" id="MobiDB-lite"/>
    </source>
</evidence>
<dbReference type="Gramene" id="Mp4g20490.2">
    <property type="protein sequence ID" value="Mp4g20490.2.cds"/>
    <property type="gene ID" value="Mp4g20490"/>
</dbReference>
<feature type="region of interest" description="Disordered" evidence="7">
    <location>
        <begin position="1"/>
        <end position="20"/>
    </location>
</feature>
<keyword evidence="6" id="KW-0472">Membrane</keyword>
<dbReference type="InterPro" id="IPR007751">
    <property type="entry name" value="DUF676_lipase-like"/>
</dbReference>